<proteinExistence type="predicted"/>
<dbReference type="RefSeq" id="WP_323296042.1">
    <property type="nucleotide sequence ID" value="NZ_JAYFUM010000007.1"/>
</dbReference>
<dbReference type="Pfam" id="PF18962">
    <property type="entry name" value="Por_Secre_tail"/>
    <property type="match status" value="1"/>
</dbReference>
<keyword evidence="3" id="KW-1185">Reference proteome</keyword>
<dbReference type="SUPFAM" id="SSF55486">
    <property type="entry name" value="Metalloproteases ('zincins'), catalytic domain"/>
    <property type="match status" value="1"/>
</dbReference>
<dbReference type="InterPro" id="IPR026444">
    <property type="entry name" value="Secre_tail"/>
</dbReference>
<feature type="domain" description="Secretion system C-terminal sorting" evidence="1">
    <location>
        <begin position="784"/>
        <end position="860"/>
    </location>
</feature>
<evidence type="ECO:0000313" key="3">
    <source>
        <dbReference type="Proteomes" id="UP001302949"/>
    </source>
</evidence>
<comment type="caution">
    <text evidence="2">The sequence shown here is derived from an EMBL/GenBank/DDBJ whole genome shotgun (WGS) entry which is preliminary data.</text>
</comment>
<gene>
    <name evidence="2" type="ORF">VB248_07040</name>
</gene>
<dbReference type="InterPro" id="IPR024079">
    <property type="entry name" value="MetalloPept_cat_dom_sf"/>
</dbReference>
<organism evidence="2 3">
    <name type="scientific">Arcicella rigui</name>
    <dbReference type="NCBI Taxonomy" id="797020"/>
    <lineage>
        <taxon>Bacteria</taxon>
        <taxon>Pseudomonadati</taxon>
        <taxon>Bacteroidota</taxon>
        <taxon>Cytophagia</taxon>
        <taxon>Cytophagales</taxon>
        <taxon>Flectobacillaceae</taxon>
        <taxon>Arcicella</taxon>
    </lineage>
</organism>
<dbReference type="Gene3D" id="3.40.390.10">
    <property type="entry name" value="Collagenase (Catalytic Domain)"/>
    <property type="match status" value="1"/>
</dbReference>
<evidence type="ECO:0000313" key="2">
    <source>
        <dbReference type="EMBL" id="MEA5138880.1"/>
    </source>
</evidence>
<dbReference type="Proteomes" id="UP001302949">
    <property type="component" value="Unassembled WGS sequence"/>
</dbReference>
<accession>A0ABU5Q7Q9</accession>
<sequence>MRKILLTTFLLIGSFLGFSQRLKQGSTKGNQIVDYSPTPEQAKERVLPMGYTQMIEAQLAAARKLSGNTRQASTNANKAKFEVTFENANGVSAEVKQIFENAAAIWADALNSDVPIRIYVQWKSLATGVLGSAGASTYYHDFQGAAKAGTWYPVALAEKMARQELNGASEYDIYASFNSDRNDWNYGATAPTKNQYDLLSVVLHEFGHGLGFIGTFAANETIAGWGDGSYAGYAGIFDNYIENNAGLSLIDTSQIENFSTALRSYITSNRLFLNSPSVVRAKLYAPSTYSSGSSIYHVDQATYPVGNPNALMTPTIAAGEVTREIGPIVLNFFNDIGWASSSIIHTPLKDNEDTNKDYVLTATVYSDAGIKDGTVKLFVSTTNILGATEVPLTKVGNQYSYTLPKSTNRRLIQYYWAGEDLAGNKIASPAEAPRSTKGFYNYYNFTIGADTVKPVLSYQNNIYNIFNTDTKVTIPTGYTYDNIGIDSVYIEYLINGVKQAPIMLTTVTQNSIVAFDGSFNFSAGKIKKGDIITYRIVVKDKAKIKNVRYSPESGYYEIKVIQLLSAVKTYSNNFDAVTSPPEDFYLKGFSFTQPSGFNNISLNSDHPYKNGSEETFPEDGNLFSNYIAQLLRPVTLKSDSAKIYFNEIVLVEPGADGATFPDREFFDYVVVEGSKDNGKTWQWFQDGWDSNADPTWLNAWQGNNIDKDQNSKVVGSTSLYRKREIDMLKSGDFKAGDNVLIRFRLLADPLAYGWGWSIDDLNIQVAPKVTVLANEPIATIDVNISPNPSSGEFLLKASFQKNTKEININVHDMIGRAVLSEHHLNSGTEFSSSINLSHLQSGAYILKLQTENGVLFKKIILTK</sequence>
<dbReference type="EMBL" id="JAYFUM010000007">
    <property type="protein sequence ID" value="MEA5138880.1"/>
    <property type="molecule type" value="Genomic_DNA"/>
</dbReference>
<evidence type="ECO:0000259" key="1">
    <source>
        <dbReference type="Pfam" id="PF18962"/>
    </source>
</evidence>
<protein>
    <submittedName>
        <fullName evidence="2">T9SS type A sorting domain-containing protein</fullName>
    </submittedName>
</protein>
<name>A0ABU5Q7Q9_9BACT</name>
<dbReference type="NCBIfam" id="TIGR04183">
    <property type="entry name" value="Por_Secre_tail"/>
    <property type="match status" value="1"/>
</dbReference>
<reference evidence="2 3" key="1">
    <citation type="submission" date="2023-12" db="EMBL/GenBank/DDBJ databases">
        <title>Novel species of the genus Arcicella isolated from rivers.</title>
        <authorList>
            <person name="Lu H."/>
        </authorList>
    </citation>
    <scope>NUCLEOTIDE SEQUENCE [LARGE SCALE GENOMIC DNA]</scope>
    <source>
        <strain evidence="2 3">KCTC 23307</strain>
    </source>
</reference>